<feature type="signal peptide" evidence="1">
    <location>
        <begin position="1"/>
        <end position="22"/>
    </location>
</feature>
<sequence length="67" mass="7028">MKPTFALSLFAYLVTFNSTANAATVPSSVRCPGIVLKCNPGEVIIPPNPDESRFCYTCGVSGGDSQS</sequence>
<dbReference type="OrthoDB" id="10287540at2759"/>
<dbReference type="AlphaFoldDB" id="A0A0C9Y274"/>
<dbReference type="HOGENOM" id="CLU_2812801_0_0_1"/>
<dbReference type="EMBL" id="KN838596">
    <property type="protein sequence ID" value="KIK02168.1"/>
    <property type="molecule type" value="Genomic_DNA"/>
</dbReference>
<evidence type="ECO:0000313" key="3">
    <source>
        <dbReference type="Proteomes" id="UP000054477"/>
    </source>
</evidence>
<name>A0A0C9Y274_9AGAR</name>
<proteinExistence type="predicted"/>
<reference evidence="2 3" key="1">
    <citation type="submission" date="2014-04" db="EMBL/GenBank/DDBJ databases">
        <authorList>
            <consortium name="DOE Joint Genome Institute"/>
            <person name="Kuo A."/>
            <person name="Kohler A."/>
            <person name="Nagy L.G."/>
            <person name="Floudas D."/>
            <person name="Copeland A."/>
            <person name="Barry K.W."/>
            <person name="Cichocki N."/>
            <person name="Veneault-Fourrey C."/>
            <person name="LaButti K."/>
            <person name="Lindquist E.A."/>
            <person name="Lipzen A."/>
            <person name="Lundell T."/>
            <person name="Morin E."/>
            <person name="Murat C."/>
            <person name="Sun H."/>
            <person name="Tunlid A."/>
            <person name="Henrissat B."/>
            <person name="Grigoriev I.V."/>
            <person name="Hibbett D.S."/>
            <person name="Martin F."/>
            <person name="Nordberg H.P."/>
            <person name="Cantor M.N."/>
            <person name="Hua S.X."/>
        </authorList>
    </citation>
    <scope>NUCLEOTIDE SEQUENCE [LARGE SCALE GENOMIC DNA]</scope>
    <source>
        <strain evidence="2 3">LaAM-08-1</strain>
    </source>
</reference>
<dbReference type="Proteomes" id="UP000054477">
    <property type="component" value="Unassembled WGS sequence"/>
</dbReference>
<evidence type="ECO:0008006" key="4">
    <source>
        <dbReference type="Google" id="ProtNLM"/>
    </source>
</evidence>
<gene>
    <name evidence="2" type="ORF">K443DRAFT_538532</name>
</gene>
<evidence type="ECO:0000313" key="2">
    <source>
        <dbReference type="EMBL" id="KIK02168.1"/>
    </source>
</evidence>
<reference evidence="3" key="2">
    <citation type="submission" date="2015-01" db="EMBL/GenBank/DDBJ databases">
        <title>Evolutionary Origins and Diversification of the Mycorrhizal Mutualists.</title>
        <authorList>
            <consortium name="DOE Joint Genome Institute"/>
            <consortium name="Mycorrhizal Genomics Consortium"/>
            <person name="Kohler A."/>
            <person name="Kuo A."/>
            <person name="Nagy L.G."/>
            <person name="Floudas D."/>
            <person name="Copeland A."/>
            <person name="Barry K.W."/>
            <person name="Cichocki N."/>
            <person name="Veneault-Fourrey C."/>
            <person name="LaButti K."/>
            <person name="Lindquist E.A."/>
            <person name="Lipzen A."/>
            <person name="Lundell T."/>
            <person name="Morin E."/>
            <person name="Murat C."/>
            <person name="Riley R."/>
            <person name="Ohm R."/>
            <person name="Sun H."/>
            <person name="Tunlid A."/>
            <person name="Henrissat B."/>
            <person name="Grigoriev I.V."/>
            <person name="Hibbett D.S."/>
            <person name="Martin F."/>
        </authorList>
    </citation>
    <scope>NUCLEOTIDE SEQUENCE [LARGE SCALE GENOMIC DNA]</scope>
    <source>
        <strain evidence="3">LaAM-08-1</strain>
    </source>
</reference>
<organism evidence="2 3">
    <name type="scientific">Laccaria amethystina LaAM-08-1</name>
    <dbReference type="NCBI Taxonomy" id="1095629"/>
    <lineage>
        <taxon>Eukaryota</taxon>
        <taxon>Fungi</taxon>
        <taxon>Dikarya</taxon>
        <taxon>Basidiomycota</taxon>
        <taxon>Agaricomycotina</taxon>
        <taxon>Agaricomycetes</taxon>
        <taxon>Agaricomycetidae</taxon>
        <taxon>Agaricales</taxon>
        <taxon>Agaricineae</taxon>
        <taxon>Hydnangiaceae</taxon>
        <taxon>Laccaria</taxon>
    </lineage>
</organism>
<evidence type="ECO:0000256" key="1">
    <source>
        <dbReference type="SAM" id="SignalP"/>
    </source>
</evidence>
<keyword evidence="3" id="KW-1185">Reference proteome</keyword>
<accession>A0A0C9Y274</accession>
<feature type="chain" id="PRO_5002206242" description="Secreted protein" evidence="1">
    <location>
        <begin position="23"/>
        <end position="67"/>
    </location>
</feature>
<protein>
    <recommendedName>
        <fullName evidence="4">Secreted protein</fullName>
    </recommendedName>
</protein>
<keyword evidence="1" id="KW-0732">Signal</keyword>